<dbReference type="Proteomes" id="UP000184609">
    <property type="component" value="Unassembled WGS sequence"/>
</dbReference>
<evidence type="ECO:0008006" key="3">
    <source>
        <dbReference type="Google" id="ProtNLM"/>
    </source>
</evidence>
<dbReference type="OrthoDB" id="956632at2"/>
<keyword evidence="2" id="KW-1185">Reference proteome</keyword>
<dbReference type="RefSeq" id="WP_073572090.1">
    <property type="nucleotide sequence ID" value="NZ_FRXN01000003.1"/>
</dbReference>
<protein>
    <recommendedName>
        <fullName evidence="3">Carboxypeptidase regulatory-like domain-containing protein</fullName>
    </recommendedName>
</protein>
<proteinExistence type="predicted"/>
<dbReference type="EMBL" id="FRXN01000003">
    <property type="protein sequence ID" value="SHO63000.1"/>
    <property type="molecule type" value="Genomic_DNA"/>
</dbReference>
<gene>
    <name evidence="1" type="ORF">SAMN04488108_2456</name>
</gene>
<evidence type="ECO:0000313" key="2">
    <source>
        <dbReference type="Proteomes" id="UP000184609"/>
    </source>
</evidence>
<dbReference type="AlphaFoldDB" id="A0A1M7ZDN1"/>
<evidence type="ECO:0000313" key="1">
    <source>
        <dbReference type="EMBL" id="SHO63000.1"/>
    </source>
</evidence>
<accession>A0A1M7ZDN1</accession>
<sequence length="155" mass="17294">MKNLTRSSLFILFTLILMYCKPMKPEGEGVTGTVTWLEGNQMPGIIDEDSETEKNPKGVGVKRTLLIYPLTNVADTKNENGLFTSVSGKPVTTIETEEDGSYHLQLAPGRYSVFTKEENGLFANIFDGDGNIQPITIKENEWNLLDIIINYKAVF</sequence>
<name>A0A1M7ZDN1_9BACT</name>
<reference evidence="2" key="1">
    <citation type="submission" date="2016-12" db="EMBL/GenBank/DDBJ databases">
        <authorList>
            <person name="Varghese N."/>
            <person name="Submissions S."/>
        </authorList>
    </citation>
    <scope>NUCLEOTIDE SEQUENCE [LARGE SCALE GENOMIC DNA]</scope>
    <source>
        <strain evidence="2">DSM 25035</strain>
    </source>
</reference>
<organism evidence="1 2">
    <name type="scientific">Algoriphagus zhangzhouensis</name>
    <dbReference type="NCBI Taxonomy" id="1073327"/>
    <lineage>
        <taxon>Bacteria</taxon>
        <taxon>Pseudomonadati</taxon>
        <taxon>Bacteroidota</taxon>
        <taxon>Cytophagia</taxon>
        <taxon>Cytophagales</taxon>
        <taxon>Cyclobacteriaceae</taxon>
        <taxon>Algoriphagus</taxon>
    </lineage>
</organism>
<dbReference type="STRING" id="1073327.SAMN04488108_2456"/>